<comment type="similarity">
    <text evidence="1 7">Belongs to the GcvT family.</text>
</comment>
<evidence type="ECO:0000256" key="1">
    <source>
        <dbReference type="ARBA" id="ARBA00008609"/>
    </source>
</evidence>
<name>A0A2R6XZ07_9BACL</name>
<comment type="subunit">
    <text evidence="7">The glycine cleavage system is composed of four proteins: P, T, L and H.</text>
</comment>
<dbReference type="NCBIfam" id="TIGR00528">
    <property type="entry name" value="gcvT"/>
    <property type="match status" value="1"/>
</dbReference>
<evidence type="ECO:0000256" key="8">
    <source>
        <dbReference type="PIRSR" id="PIRSR006487-1"/>
    </source>
</evidence>
<evidence type="ECO:0000259" key="9">
    <source>
        <dbReference type="Pfam" id="PF01571"/>
    </source>
</evidence>
<evidence type="ECO:0000256" key="7">
    <source>
        <dbReference type="HAMAP-Rule" id="MF_00259"/>
    </source>
</evidence>
<dbReference type="EMBL" id="PEBX01000033">
    <property type="protein sequence ID" value="PTQ56326.1"/>
    <property type="molecule type" value="Genomic_DNA"/>
</dbReference>
<dbReference type="AlphaFoldDB" id="A0A2R6XZ07"/>
<dbReference type="GO" id="GO:0032259">
    <property type="term" value="P:methylation"/>
    <property type="evidence" value="ECO:0007669"/>
    <property type="project" value="UniProtKB-KW"/>
</dbReference>
<dbReference type="FunFam" id="3.30.70.1400:FF:000001">
    <property type="entry name" value="Aminomethyltransferase"/>
    <property type="match status" value="1"/>
</dbReference>
<dbReference type="GO" id="GO:0004047">
    <property type="term" value="F:aminomethyltransferase activity"/>
    <property type="evidence" value="ECO:0007669"/>
    <property type="project" value="UniProtKB-UniRule"/>
</dbReference>
<dbReference type="HAMAP" id="MF_00259">
    <property type="entry name" value="GcvT"/>
    <property type="match status" value="1"/>
</dbReference>
<accession>A0A2R6XZ07</accession>
<dbReference type="EC" id="2.1.2.10" evidence="2 7"/>
<evidence type="ECO:0000256" key="5">
    <source>
        <dbReference type="ARBA" id="ARBA00031395"/>
    </source>
</evidence>
<comment type="catalytic activity">
    <reaction evidence="6 7">
        <text>N(6)-[(R)-S(8)-aminomethyldihydrolipoyl]-L-lysyl-[protein] + (6S)-5,6,7,8-tetrahydrofolate = N(6)-[(R)-dihydrolipoyl]-L-lysyl-[protein] + (6R)-5,10-methylene-5,6,7,8-tetrahydrofolate + NH4(+)</text>
        <dbReference type="Rhea" id="RHEA:16945"/>
        <dbReference type="Rhea" id="RHEA-COMP:10475"/>
        <dbReference type="Rhea" id="RHEA-COMP:10492"/>
        <dbReference type="ChEBI" id="CHEBI:15636"/>
        <dbReference type="ChEBI" id="CHEBI:28938"/>
        <dbReference type="ChEBI" id="CHEBI:57453"/>
        <dbReference type="ChEBI" id="CHEBI:83100"/>
        <dbReference type="ChEBI" id="CHEBI:83143"/>
        <dbReference type="EC" id="2.1.2.10"/>
    </reaction>
</comment>
<feature type="domain" description="Aminomethyltransferase C-terminal" evidence="10">
    <location>
        <begin position="327"/>
        <end position="405"/>
    </location>
</feature>
<comment type="function">
    <text evidence="7">The glycine cleavage system catalyzes the degradation of glycine.</text>
</comment>
<evidence type="ECO:0000256" key="4">
    <source>
        <dbReference type="ARBA" id="ARBA00022679"/>
    </source>
</evidence>
<keyword evidence="3 7" id="KW-0032">Aminotransferase</keyword>
<dbReference type="SUPFAM" id="SSF101790">
    <property type="entry name" value="Aminomethyltransferase beta-barrel domain"/>
    <property type="match status" value="1"/>
</dbReference>
<evidence type="ECO:0000256" key="2">
    <source>
        <dbReference type="ARBA" id="ARBA00012616"/>
    </source>
</evidence>
<reference evidence="11" key="2">
    <citation type="journal article" date="2018" name="Sci. Rep.">
        <title>Lignite coal burning seam in the remote Altai Mountains harbors a hydrogen-driven thermophilic microbial community.</title>
        <authorList>
            <person name="Kadnikov V.V."/>
            <person name="Mardanov A.V."/>
            <person name="Ivasenko D.A."/>
            <person name="Beletsky A.V."/>
            <person name="Karnachuk O.V."/>
            <person name="Ravin N.V."/>
        </authorList>
    </citation>
    <scope>NUCLEOTIDE SEQUENCE</scope>
    <source>
        <strain evidence="11">AL32</strain>
    </source>
</reference>
<evidence type="ECO:0000256" key="6">
    <source>
        <dbReference type="ARBA" id="ARBA00047665"/>
    </source>
</evidence>
<organism evidence="11 13">
    <name type="scientific">Candidatus Carbonibacillus altaicus</name>
    <dbReference type="NCBI Taxonomy" id="2163959"/>
    <lineage>
        <taxon>Bacteria</taxon>
        <taxon>Bacillati</taxon>
        <taxon>Bacillota</taxon>
        <taxon>Bacilli</taxon>
        <taxon>Bacillales</taxon>
        <taxon>Candidatus Carbonibacillus</taxon>
    </lineage>
</organism>
<feature type="domain" description="GCVT N-terminal" evidence="9">
    <location>
        <begin position="50"/>
        <end position="307"/>
    </location>
</feature>
<dbReference type="Gene3D" id="4.10.1250.10">
    <property type="entry name" value="Aminomethyltransferase fragment"/>
    <property type="match status" value="1"/>
</dbReference>
<sequence>MFSGGFEATSYFSRMVPESNEAGRMTMHDATQNGNTPLKRTPLFPLYRSVAKMVPFGGWEMPVQFTSIIKEHEAVRNAVGLFDVSHMGEVLIRGRDARNYLNRLLTNDVEKLTPGMAQYTLMLAEDGGTIDDLLLYQLGEDEYMLVTNAANTEGDVAWMEEVAKTSFKGADLIIEDVSVRVALLALQGPRALALVLDLFEGDKSILSALRPFRFLQNVTLAEYPVFILSRTGYTGEDGFELYMAPEDAQKLWPYLLEKGKAYGLLPAGLGARDTLRLEAALPLYGQELSRAIDPLTAGLKPFVKMQKKTSFIGQETLEKRAQNLTHTLVGLNMVERGIPRTGYVLYDENDRSIGRITSGTQSPTLGTGIALALIDRAVSVPGTRLLVDIRGKKTLATVVPLPFYKRPKNIEHT</sequence>
<dbReference type="InterPro" id="IPR029043">
    <property type="entry name" value="GcvT/YgfZ_C"/>
</dbReference>
<dbReference type="InterPro" id="IPR006222">
    <property type="entry name" value="GCVT_N"/>
</dbReference>
<dbReference type="Gene3D" id="2.40.30.110">
    <property type="entry name" value="Aminomethyltransferase beta-barrel domains"/>
    <property type="match status" value="1"/>
</dbReference>
<dbReference type="Gene3D" id="3.30.1360.120">
    <property type="entry name" value="Probable tRNA modification gtpase trme, domain 1"/>
    <property type="match status" value="1"/>
</dbReference>
<evidence type="ECO:0000256" key="3">
    <source>
        <dbReference type="ARBA" id="ARBA00022576"/>
    </source>
</evidence>
<dbReference type="PANTHER" id="PTHR43757:SF2">
    <property type="entry name" value="AMINOMETHYLTRANSFERASE, MITOCHONDRIAL"/>
    <property type="match status" value="1"/>
</dbReference>
<dbReference type="Pfam" id="PF01571">
    <property type="entry name" value="GCV_T"/>
    <property type="match status" value="1"/>
</dbReference>
<keyword evidence="11" id="KW-0489">Methyltransferase</keyword>
<evidence type="ECO:0000259" key="10">
    <source>
        <dbReference type="Pfam" id="PF08669"/>
    </source>
</evidence>
<evidence type="ECO:0000313" key="12">
    <source>
        <dbReference type="EMBL" id="PTQ56326.1"/>
    </source>
</evidence>
<dbReference type="InterPro" id="IPR006223">
    <property type="entry name" value="GcvT"/>
</dbReference>
<dbReference type="SUPFAM" id="SSF103025">
    <property type="entry name" value="Folate-binding domain"/>
    <property type="match status" value="1"/>
</dbReference>
<gene>
    <name evidence="7" type="primary">gcvT</name>
    <name evidence="12" type="ORF">BSOLF_0361</name>
    <name evidence="11" type="ORF">BSOLF_1734</name>
</gene>
<dbReference type="GO" id="GO:0008168">
    <property type="term" value="F:methyltransferase activity"/>
    <property type="evidence" value="ECO:0007669"/>
    <property type="project" value="UniProtKB-KW"/>
</dbReference>
<dbReference type="GO" id="GO:0005829">
    <property type="term" value="C:cytosol"/>
    <property type="evidence" value="ECO:0007669"/>
    <property type="project" value="TreeGrafter"/>
</dbReference>
<dbReference type="GO" id="GO:0019464">
    <property type="term" value="P:glycine decarboxylation via glycine cleavage system"/>
    <property type="evidence" value="ECO:0007669"/>
    <property type="project" value="UniProtKB-UniRule"/>
</dbReference>
<dbReference type="InterPro" id="IPR013977">
    <property type="entry name" value="GcvT_C"/>
</dbReference>
<dbReference type="PANTHER" id="PTHR43757">
    <property type="entry name" value="AMINOMETHYLTRANSFERASE"/>
    <property type="match status" value="1"/>
</dbReference>
<dbReference type="NCBIfam" id="NF001567">
    <property type="entry name" value="PRK00389.1"/>
    <property type="match status" value="1"/>
</dbReference>
<dbReference type="InterPro" id="IPR022903">
    <property type="entry name" value="GcvT_bac"/>
</dbReference>
<reference evidence="13" key="1">
    <citation type="journal article" date="2018" name="Sci. Rep.">
        <title>Lignite coal burning seam in the remote Altai Mountains harbors a hydrogen-driven thermophilic microbial community.</title>
        <authorList>
            <person name="Kadnikov V.V."/>
            <person name="Mardanov A.V."/>
            <person name="Ivasenko D.A."/>
            <person name="Antsiferov D.V."/>
            <person name="Beletsky A.V."/>
            <person name="Karnachuk O.V."/>
            <person name="Ravin N.V."/>
        </authorList>
    </citation>
    <scope>NUCLEOTIDE SEQUENCE [LARGE SCALE GENOMIC DNA]</scope>
</reference>
<evidence type="ECO:0000313" key="11">
    <source>
        <dbReference type="EMBL" id="PTQ55664.1"/>
    </source>
</evidence>
<dbReference type="GO" id="GO:0005960">
    <property type="term" value="C:glycine cleavage complex"/>
    <property type="evidence" value="ECO:0007669"/>
    <property type="project" value="InterPro"/>
</dbReference>
<dbReference type="Pfam" id="PF08669">
    <property type="entry name" value="GCV_T_C"/>
    <property type="match status" value="1"/>
</dbReference>
<dbReference type="GO" id="GO:0008483">
    <property type="term" value="F:transaminase activity"/>
    <property type="evidence" value="ECO:0007669"/>
    <property type="project" value="UniProtKB-KW"/>
</dbReference>
<dbReference type="PIRSF" id="PIRSF006487">
    <property type="entry name" value="GcvT"/>
    <property type="match status" value="1"/>
</dbReference>
<dbReference type="Proteomes" id="UP000244338">
    <property type="component" value="Unassembled WGS sequence"/>
</dbReference>
<dbReference type="FunFam" id="2.40.30.110:FF:000003">
    <property type="entry name" value="Aminomethyltransferase"/>
    <property type="match status" value="1"/>
</dbReference>
<proteinExistence type="inferred from homology"/>
<protein>
    <recommendedName>
        <fullName evidence="2 7">Aminomethyltransferase</fullName>
        <ecNumber evidence="2 7">2.1.2.10</ecNumber>
    </recommendedName>
    <alternativeName>
        <fullName evidence="5 7">Glycine cleavage system T protein</fullName>
    </alternativeName>
</protein>
<feature type="binding site" evidence="8">
    <location>
        <position position="240"/>
    </location>
    <ligand>
        <name>substrate</name>
    </ligand>
</feature>
<dbReference type="EMBL" id="PEBX01000085">
    <property type="protein sequence ID" value="PTQ55664.1"/>
    <property type="molecule type" value="Genomic_DNA"/>
</dbReference>
<evidence type="ECO:0000313" key="13">
    <source>
        <dbReference type="Proteomes" id="UP000244338"/>
    </source>
</evidence>
<comment type="caution">
    <text evidence="11">The sequence shown here is derived from an EMBL/GenBank/DDBJ whole genome shotgun (WGS) entry which is preliminary data.</text>
</comment>
<dbReference type="InterPro" id="IPR028896">
    <property type="entry name" value="GcvT/YgfZ/DmdA"/>
</dbReference>
<dbReference type="InterPro" id="IPR027266">
    <property type="entry name" value="TrmE/GcvT-like"/>
</dbReference>
<dbReference type="Gene3D" id="3.30.70.1400">
    <property type="entry name" value="Aminomethyltransferase beta-barrel domains"/>
    <property type="match status" value="1"/>
</dbReference>
<keyword evidence="4 7" id="KW-0808">Transferase</keyword>